<comment type="caution">
    <text evidence="2">The sequence shown here is derived from an EMBL/GenBank/DDBJ whole genome shotgun (WGS) entry which is preliminary data.</text>
</comment>
<reference evidence="2 3" key="1">
    <citation type="submission" date="2018-05" db="EMBL/GenBank/DDBJ databases">
        <title>Draft genome sequence of Scytalidium lignicola DSM 105466, a ubiquitous saprotrophic fungus.</title>
        <authorList>
            <person name="Buettner E."/>
            <person name="Gebauer A.M."/>
            <person name="Hofrichter M."/>
            <person name="Liers C."/>
            <person name="Kellner H."/>
        </authorList>
    </citation>
    <scope>NUCLEOTIDE SEQUENCE [LARGE SCALE GENOMIC DNA]</scope>
    <source>
        <strain evidence="2 3">DSM 105466</strain>
    </source>
</reference>
<dbReference type="PANTHER" id="PTHR21248:SF22">
    <property type="entry name" value="PHOSPHOLIPASE D"/>
    <property type="match status" value="1"/>
</dbReference>
<evidence type="ECO:0000313" key="3">
    <source>
        <dbReference type="Proteomes" id="UP000258309"/>
    </source>
</evidence>
<name>A0A3E2H6L5_SCYLI</name>
<evidence type="ECO:0000313" key="2">
    <source>
        <dbReference type="EMBL" id="RFU29046.1"/>
    </source>
</evidence>
<dbReference type="OrthoDB" id="9997422at2759"/>
<accession>A0A3E2H6L5</accession>
<feature type="compositionally biased region" description="Basic and acidic residues" evidence="1">
    <location>
        <begin position="134"/>
        <end position="158"/>
    </location>
</feature>
<protein>
    <submittedName>
        <fullName evidence="2">Uncharacterized protein</fullName>
    </submittedName>
</protein>
<gene>
    <name evidence="2" type="ORF">B7463_g7286</name>
</gene>
<dbReference type="AlphaFoldDB" id="A0A3E2H6L5"/>
<evidence type="ECO:0000256" key="1">
    <source>
        <dbReference type="SAM" id="MobiDB-lite"/>
    </source>
</evidence>
<proteinExistence type="predicted"/>
<dbReference type="Proteomes" id="UP000258309">
    <property type="component" value="Unassembled WGS sequence"/>
</dbReference>
<feature type="region of interest" description="Disordered" evidence="1">
    <location>
        <begin position="133"/>
        <end position="201"/>
    </location>
</feature>
<feature type="non-terminal residue" evidence="2">
    <location>
        <position position="1"/>
    </location>
</feature>
<dbReference type="SUPFAM" id="SSF56024">
    <property type="entry name" value="Phospholipase D/nuclease"/>
    <property type="match status" value="1"/>
</dbReference>
<feature type="non-terminal residue" evidence="2">
    <location>
        <position position="445"/>
    </location>
</feature>
<dbReference type="CDD" id="cd00138">
    <property type="entry name" value="PLDc_SF"/>
    <property type="match status" value="1"/>
</dbReference>
<organism evidence="2 3">
    <name type="scientific">Scytalidium lignicola</name>
    <name type="common">Hyphomycete</name>
    <dbReference type="NCBI Taxonomy" id="5539"/>
    <lineage>
        <taxon>Eukaryota</taxon>
        <taxon>Fungi</taxon>
        <taxon>Dikarya</taxon>
        <taxon>Ascomycota</taxon>
        <taxon>Pezizomycotina</taxon>
        <taxon>Leotiomycetes</taxon>
        <taxon>Leotiomycetes incertae sedis</taxon>
        <taxon>Scytalidium</taxon>
    </lineage>
</organism>
<keyword evidence="3" id="KW-1185">Reference proteome</keyword>
<sequence length="445" mass="48577">METPLPTLNSPAAQAGLVTFSEKSHDDIFGLDGSIKGHSAIVHPDRMEEREAYAYNPRPINNSSGLPSGTPKEEPTTTTTTQHVAQDTQEKGENTNMASEELPQKHPQEQKQLPGFPKAEKVAENLKATVTTVDVEHADHHKGTEDIGIPDKEKDAQNDHSATGTGESNGLNTGPGEQGLPSRDKFPTSSLPEHTTDDPHYDENIAGEVARVQGVVSSKQGETQMEAVTRHLNHTKNIGFKVNAPECSPKEEMTPYIPHPIHGLFPIAMVCREPYGIPTHGSVYNPQNEAWLSALRNAKKNVFIQSPTLNAEPLVPAIIEACERGVDVYCYITLGYNDAGELLPMQGGTNEMVAHKMYTTLSQAGKQHLHYFFYVAKDQTAPIVAKKKRSCHNTCIYGDVNKEDGAWRDENGNQAPDTIGVDPGRFSWAKGVMGAVKRVQGTGDF</sequence>
<dbReference type="PANTHER" id="PTHR21248">
    <property type="entry name" value="CARDIOLIPIN SYNTHASE"/>
    <property type="match status" value="1"/>
</dbReference>
<dbReference type="Gene3D" id="3.30.870.10">
    <property type="entry name" value="Endonuclease Chain A"/>
    <property type="match status" value="1"/>
</dbReference>
<feature type="compositionally biased region" description="Polar residues" evidence="1">
    <location>
        <begin position="159"/>
        <end position="172"/>
    </location>
</feature>
<dbReference type="EMBL" id="NCSJ02000141">
    <property type="protein sequence ID" value="RFU29046.1"/>
    <property type="molecule type" value="Genomic_DNA"/>
</dbReference>
<feature type="region of interest" description="Disordered" evidence="1">
    <location>
        <begin position="47"/>
        <end position="112"/>
    </location>
</feature>
<dbReference type="STRING" id="5539.A0A3E2H6L5"/>